<keyword evidence="2" id="KW-1185">Reference proteome</keyword>
<dbReference type="InterPro" id="IPR019117">
    <property type="entry name" value="CRISPR-assoc_protein_Cmr3"/>
</dbReference>
<sequence length="389" mass="42145">MSHTLQLLPRDPVIARDGRPFGDAGVTRQHVLPWLLPGTLAGAVRTLLGRKAGQSFDADTIESLKSVSVHGPFPVSDGQLFLPAPGDALATADGRCVRLQPAALPQGCGTDLPAGLMPVLPPQDCGLQKYVAVPAWWSLESIAEWLCGQPDAGWLGNAERFRMAATVDERTHVRIDPESLAAEKQKLFSTQGIVVDRLLDPSGKSHPAELVCRVDSMAPDYRRILDCLDALVPVGGERRTIRFRAAEGADSGHLQCPAAIGTRMANVRPGDRIRMVLAAPALFSAGWRPGWLNSDSGRVGVVPVPDGSGILKVRLLATANQRWEAVSGWSYETRGPKKVRRLVPAGAVYFFEVLSCESLNWSNLWLQSVCDEVQDRRDGFGLALWGLQD</sequence>
<name>A0A5C6M5P2_9PLAN</name>
<comment type="caution">
    <text evidence="1">The sequence shown here is derived from an EMBL/GenBank/DDBJ whole genome shotgun (WGS) entry which is preliminary data.</text>
</comment>
<dbReference type="EMBL" id="SRHE01000250">
    <property type="protein sequence ID" value="TWW09523.1"/>
    <property type="molecule type" value="Genomic_DNA"/>
</dbReference>
<accession>A0A5C6M5P2</accession>
<reference evidence="1 2" key="1">
    <citation type="submission" date="2019-08" db="EMBL/GenBank/DDBJ databases">
        <title>100 year-old enigma solved: identification of Planctomyces bekefii, the type genus and species of the phylum Planctomycetes.</title>
        <authorList>
            <person name="Svetlana D.N."/>
            <person name="Overmann J."/>
        </authorList>
    </citation>
    <scope>NUCLEOTIDE SEQUENCE [LARGE SCALE GENOMIC DNA]</scope>
    <source>
        <strain evidence="1">Phe10_nw2017</strain>
    </source>
</reference>
<dbReference type="Proteomes" id="UP000321083">
    <property type="component" value="Unassembled WGS sequence"/>
</dbReference>
<dbReference type="AlphaFoldDB" id="A0A5C6M5P2"/>
<protein>
    <submittedName>
        <fullName evidence="1">CRISPR-associated protein Cmr3</fullName>
    </submittedName>
</protein>
<organism evidence="1 2">
    <name type="scientific">Planctomyces bekefii</name>
    <dbReference type="NCBI Taxonomy" id="1653850"/>
    <lineage>
        <taxon>Bacteria</taxon>
        <taxon>Pseudomonadati</taxon>
        <taxon>Planctomycetota</taxon>
        <taxon>Planctomycetia</taxon>
        <taxon>Planctomycetales</taxon>
        <taxon>Planctomycetaceae</taxon>
        <taxon>Planctomyces</taxon>
    </lineage>
</organism>
<evidence type="ECO:0000313" key="2">
    <source>
        <dbReference type="Proteomes" id="UP000321083"/>
    </source>
</evidence>
<dbReference type="Pfam" id="PF09700">
    <property type="entry name" value="Cas_Cmr3"/>
    <property type="match status" value="1"/>
</dbReference>
<proteinExistence type="predicted"/>
<gene>
    <name evidence="1" type="ORF">E3A20_13470</name>
</gene>
<reference evidence="1 2" key="2">
    <citation type="submission" date="2019-08" db="EMBL/GenBank/DDBJ databases">
        <authorList>
            <person name="Henke P."/>
        </authorList>
    </citation>
    <scope>NUCLEOTIDE SEQUENCE [LARGE SCALE GENOMIC DNA]</scope>
    <source>
        <strain evidence="1">Phe10_nw2017</strain>
    </source>
</reference>
<evidence type="ECO:0000313" key="1">
    <source>
        <dbReference type="EMBL" id="TWW09523.1"/>
    </source>
</evidence>
<dbReference type="Gene3D" id="2.60.40.4350">
    <property type="match status" value="1"/>
</dbReference>